<feature type="compositionally biased region" description="Basic and acidic residues" evidence="1">
    <location>
        <begin position="295"/>
        <end position="316"/>
    </location>
</feature>
<name>F9XEU6_ZYMTI</name>
<sequence>MTASKSPAGKAMLSSFAVTGPGAAGFGMTDRANTTAPTQQTSTLSSAVFDQPEAASSLTASDGDSAPCPLLELCPELRLTIWEYVYTADVDNDGTVDLLTARHAKTDLLLVSRSIHAEAKNIHSNFTASYWRDTHFAVNALDFNRPERELIQRLEPVSDSRLRQITHLTLRFVAIRKLYEPGTLPHPVGTATFMPGGGWPTSYLRGKLIILVGMGVVLPGNDQVTGDIRVLLDGRNSAQSMLSAMRRGDIGCIFGPATLPRQDSNSSLPFLTQGESVDATMASLDAVDTRIGHDFAAEPSEVARAEEARRAEDSARSAKTAAQDELDNAPKRKNRTSRRPVEGEEIIISYLAAMSQKRIPWNPADPRMWTPAAEAPGRLAGNNIISANAFRRLRIKITAWAEKVLAAPPPFLRLPTEIRVSIYEFILQPINAQTESNVIDLLGTHPNGLRLVNRIVHSETMELYNAYWSNHFKIQRAKDRFLHSRGETITTLATTSSVAFDKLKYLTMSFAFGRRLDSDESENFSVGTVRRVDDHDCWHASVDGRNFTVVIGRGLNGHVKTMIAKGYSKTDAARKIFSFPSAFSSFYTQPIFTMSFQDHRPSKRRKTNHASASTISIHSAHNSSDEASYTTSNMPPTTDTSRTCRLLALPPELRNAIWQLSFTTDHEEDDIVDIQTHESPTRDILRTNRQIYHEAKGIHQLAHTIYWRTTKFSLNCSSGIYPNIDHIPDRDLNQIIKLSIKFLFTAPRDRLDHLGRLVPDTGHGVAELHLLPGRVGWRVWSRGQRSVILVHRGQDGVVEKSQVLFDPGTPSGVYEDAANGLRKQLSDKIHDVPIKEQILFLWEL</sequence>
<proteinExistence type="predicted"/>
<dbReference type="EMBL" id="CM001202">
    <property type="protein sequence ID" value="EGP85834.1"/>
    <property type="molecule type" value="Genomic_DNA"/>
</dbReference>
<organism evidence="2 3">
    <name type="scientific">Zymoseptoria tritici (strain CBS 115943 / IPO323)</name>
    <name type="common">Speckled leaf blotch fungus</name>
    <name type="synonym">Septoria tritici</name>
    <dbReference type="NCBI Taxonomy" id="336722"/>
    <lineage>
        <taxon>Eukaryota</taxon>
        <taxon>Fungi</taxon>
        <taxon>Dikarya</taxon>
        <taxon>Ascomycota</taxon>
        <taxon>Pezizomycotina</taxon>
        <taxon>Dothideomycetes</taxon>
        <taxon>Dothideomycetidae</taxon>
        <taxon>Mycosphaerellales</taxon>
        <taxon>Mycosphaerellaceae</taxon>
        <taxon>Zymoseptoria</taxon>
    </lineage>
</organism>
<dbReference type="PANTHER" id="PTHR42085">
    <property type="entry name" value="F-BOX DOMAIN-CONTAINING PROTEIN"/>
    <property type="match status" value="1"/>
</dbReference>
<dbReference type="RefSeq" id="XP_003850858.1">
    <property type="nucleotide sequence ID" value="XM_003850810.1"/>
</dbReference>
<dbReference type="InParanoid" id="F9XEU6"/>
<gene>
    <name evidence="2" type="ORF">MYCGRDRAFT_94730</name>
</gene>
<dbReference type="Proteomes" id="UP000008062">
    <property type="component" value="Chromosome 7"/>
</dbReference>
<dbReference type="PANTHER" id="PTHR42085:SF1">
    <property type="entry name" value="F-BOX DOMAIN-CONTAINING PROTEIN"/>
    <property type="match status" value="1"/>
</dbReference>
<dbReference type="GeneID" id="13397596"/>
<dbReference type="HOGENOM" id="CLU_337462_0_0_1"/>
<feature type="region of interest" description="Disordered" evidence="1">
    <location>
        <begin position="28"/>
        <end position="48"/>
    </location>
</feature>
<protein>
    <submittedName>
        <fullName evidence="2">Uncharacterized protein</fullName>
    </submittedName>
</protein>
<evidence type="ECO:0000313" key="2">
    <source>
        <dbReference type="EMBL" id="EGP85834.1"/>
    </source>
</evidence>
<feature type="region of interest" description="Disordered" evidence="1">
    <location>
        <begin position="295"/>
        <end position="339"/>
    </location>
</feature>
<feature type="region of interest" description="Disordered" evidence="1">
    <location>
        <begin position="598"/>
        <end position="640"/>
    </location>
</feature>
<evidence type="ECO:0000256" key="1">
    <source>
        <dbReference type="SAM" id="MobiDB-lite"/>
    </source>
</evidence>
<dbReference type="AlphaFoldDB" id="F9XEU6"/>
<keyword evidence="3" id="KW-1185">Reference proteome</keyword>
<dbReference type="InterPro" id="IPR038883">
    <property type="entry name" value="AN11006-like"/>
</dbReference>
<feature type="compositionally biased region" description="Polar residues" evidence="1">
    <location>
        <begin position="625"/>
        <end position="640"/>
    </location>
</feature>
<feature type="compositionally biased region" description="Low complexity" evidence="1">
    <location>
        <begin position="609"/>
        <end position="622"/>
    </location>
</feature>
<dbReference type="KEGG" id="ztr:MYCGRDRAFT_94730"/>
<dbReference type="OrthoDB" id="3650757at2759"/>
<evidence type="ECO:0000313" key="3">
    <source>
        <dbReference type="Proteomes" id="UP000008062"/>
    </source>
</evidence>
<feature type="compositionally biased region" description="Polar residues" evidence="1">
    <location>
        <begin position="31"/>
        <end position="48"/>
    </location>
</feature>
<accession>F9XEU6</accession>
<reference evidence="2 3" key="1">
    <citation type="journal article" date="2011" name="PLoS Genet.">
        <title>Finished genome of the fungal wheat pathogen Mycosphaerella graminicola reveals dispensome structure, chromosome plasticity, and stealth pathogenesis.</title>
        <authorList>
            <person name="Goodwin S.B."/>
            <person name="Ben M'barek S."/>
            <person name="Dhillon B."/>
            <person name="Wittenberg A.H.J."/>
            <person name="Crane C.F."/>
            <person name="Hane J.K."/>
            <person name="Foster A.J."/>
            <person name="Van der Lee T.A.J."/>
            <person name="Grimwood J."/>
            <person name="Aerts A."/>
            <person name="Antoniw J."/>
            <person name="Bailey A."/>
            <person name="Bluhm B."/>
            <person name="Bowler J."/>
            <person name="Bristow J."/>
            <person name="van der Burgt A."/>
            <person name="Canto-Canche B."/>
            <person name="Churchill A.C.L."/>
            <person name="Conde-Ferraez L."/>
            <person name="Cools H.J."/>
            <person name="Coutinho P.M."/>
            <person name="Csukai M."/>
            <person name="Dehal P."/>
            <person name="De Wit P."/>
            <person name="Donzelli B."/>
            <person name="van de Geest H.C."/>
            <person name="van Ham R.C.H.J."/>
            <person name="Hammond-Kosack K.E."/>
            <person name="Henrissat B."/>
            <person name="Kilian A."/>
            <person name="Kobayashi A.K."/>
            <person name="Koopmann E."/>
            <person name="Kourmpetis Y."/>
            <person name="Kuzniar A."/>
            <person name="Lindquist E."/>
            <person name="Lombard V."/>
            <person name="Maliepaard C."/>
            <person name="Martins N."/>
            <person name="Mehrabi R."/>
            <person name="Nap J.P.H."/>
            <person name="Ponomarenko A."/>
            <person name="Rudd J.J."/>
            <person name="Salamov A."/>
            <person name="Schmutz J."/>
            <person name="Schouten H.J."/>
            <person name="Shapiro H."/>
            <person name="Stergiopoulos I."/>
            <person name="Torriani S.F.F."/>
            <person name="Tu H."/>
            <person name="de Vries R.P."/>
            <person name="Waalwijk C."/>
            <person name="Ware S.B."/>
            <person name="Wiebenga A."/>
            <person name="Zwiers L.-H."/>
            <person name="Oliver R.P."/>
            <person name="Grigoriev I.V."/>
            <person name="Kema G.H.J."/>
        </authorList>
    </citation>
    <scope>NUCLEOTIDE SEQUENCE [LARGE SCALE GENOMIC DNA]</scope>
    <source>
        <strain evidence="3">CBS 115943 / IPO323</strain>
    </source>
</reference>